<protein>
    <recommendedName>
        <fullName evidence="6">Phosphotransferase</fullName>
        <ecNumber evidence="6">2.7.1.-</ecNumber>
    </recommendedName>
</protein>
<evidence type="ECO:0000313" key="9">
    <source>
        <dbReference type="EMBL" id="EWC46196.1"/>
    </source>
</evidence>
<evidence type="ECO:0000256" key="6">
    <source>
        <dbReference type="RuleBase" id="RU362007"/>
    </source>
</evidence>
<dbReference type="GO" id="GO:0005524">
    <property type="term" value="F:ATP binding"/>
    <property type="evidence" value="ECO:0007669"/>
    <property type="project" value="UniProtKB-UniRule"/>
</dbReference>
<dbReference type="CDD" id="cd24000">
    <property type="entry name" value="ASKHA_NBD_HK"/>
    <property type="match status" value="1"/>
</dbReference>
<gene>
    <name evidence="9" type="ORF">DRE_04574</name>
</gene>
<dbReference type="Gene3D" id="3.40.367.20">
    <property type="match status" value="1"/>
</dbReference>
<comment type="similarity">
    <text evidence="1 6">Belongs to the hexokinase family.</text>
</comment>
<dbReference type="GO" id="GO:0006096">
    <property type="term" value="P:glycolytic process"/>
    <property type="evidence" value="ECO:0007669"/>
    <property type="project" value="UniProtKB-UniPathway"/>
</dbReference>
<evidence type="ECO:0000256" key="1">
    <source>
        <dbReference type="ARBA" id="ARBA00009225"/>
    </source>
</evidence>
<dbReference type="OrthoDB" id="419537at2759"/>
<evidence type="ECO:0000313" key="10">
    <source>
        <dbReference type="Proteomes" id="UP000024837"/>
    </source>
</evidence>
<dbReference type="GO" id="GO:0004340">
    <property type="term" value="F:glucokinase activity"/>
    <property type="evidence" value="ECO:0007669"/>
    <property type="project" value="TreeGrafter"/>
</dbReference>
<keyword evidence="5 6" id="KW-0067">ATP-binding</keyword>
<dbReference type="EC" id="2.7.1.-" evidence="6"/>
<dbReference type="GO" id="GO:0008865">
    <property type="term" value="F:fructokinase activity"/>
    <property type="evidence" value="ECO:0007669"/>
    <property type="project" value="TreeGrafter"/>
</dbReference>
<sequence>MATGFEQLKDALGKGLPMDSPISELLEISKKLTSAYEDQLEHSTACMLPSHIYHLPTGYEEGYYLSVDLGGSTLRIGLVHLAGRKTPVPREDAINKLESGPMSVVDMRTWIGSDIDTLKTLKGDKFFDWIALRVGEVVESRFGKNNTQVLPLGLSWSFPIESTSIDSGKVQGMGKGFVVAEDLLGTDLKTHFTNAFTRLDVKVTLEAVINDSLAALLSHTYVAPDTRCALILGTGTNAAVSLPLSMLPESKLAQSNFTRPPDAQEVLVNTEVSMFGKGIFPVTEWDDALDAAMPRPGFQPLEYLVGGHYMGEIARRIIIGTSEKGCLFTTFPPLWKDPFTLSTEVLASMEKRFPSHTETYTTPCQTFRLRHRTRRR</sequence>
<dbReference type="GO" id="GO:0005536">
    <property type="term" value="F:D-glucose binding"/>
    <property type="evidence" value="ECO:0007669"/>
    <property type="project" value="InterPro"/>
</dbReference>
<dbReference type="UniPathway" id="UPA00109">
    <property type="reaction ID" value="UER00180"/>
</dbReference>
<dbReference type="HOGENOM" id="CLU_014393_4_1_1"/>
<dbReference type="EMBL" id="KI966420">
    <property type="protein sequence ID" value="EWC46196.1"/>
    <property type="molecule type" value="Genomic_DNA"/>
</dbReference>
<proteinExistence type="inferred from homology"/>
<dbReference type="GO" id="GO:0005829">
    <property type="term" value="C:cytosol"/>
    <property type="evidence" value="ECO:0007669"/>
    <property type="project" value="TreeGrafter"/>
</dbReference>
<feature type="domain" description="Hexokinase C-terminal" evidence="8">
    <location>
        <begin position="228"/>
        <end position="365"/>
    </location>
</feature>
<keyword evidence="10" id="KW-1185">Reference proteome</keyword>
<keyword evidence="6" id="KW-0324">Glycolysis</keyword>
<keyword evidence="2 6" id="KW-0808">Transferase</keyword>
<dbReference type="GO" id="GO:0006013">
    <property type="term" value="P:mannose metabolic process"/>
    <property type="evidence" value="ECO:0007669"/>
    <property type="project" value="TreeGrafter"/>
</dbReference>
<dbReference type="Proteomes" id="UP000024837">
    <property type="component" value="Unassembled WGS sequence"/>
</dbReference>
<dbReference type="AlphaFoldDB" id="W7HPX0"/>
<keyword evidence="3 6" id="KW-0547">Nucleotide-binding</keyword>
<evidence type="ECO:0000259" key="7">
    <source>
        <dbReference type="Pfam" id="PF00349"/>
    </source>
</evidence>
<dbReference type="Pfam" id="PF00349">
    <property type="entry name" value="Hexokinase_1"/>
    <property type="match status" value="1"/>
</dbReference>
<dbReference type="PANTHER" id="PTHR19443:SF24">
    <property type="entry name" value="PHOSPHOTRANSFERASE"/>
    <property type="match status" value="1"/>
</dbReference>
<keyword evidence="4 6" id="KW-0418">Kinase</keyword>
<dbReference type="GO" id="GO:0005739">
    <property type="term" value="C:mitochondrion"/>
    <property type="evidence" value="ECO:0007669"/>
    <property type="project" value="TreeGrafter"/>
</dbReference>
<name>W7HPX0_9PEZI</name>
<evidence type="ECO:0000256" key="2">
    <source>
        <dbReference type="ARBA" id="ARBA00022679"/>
    </source>
</evidence>
<dbReference type="PRINTS" id="PR00475">
    <property type="entry name" value="HEXOKINASE"/>
</dbReference>
<dbReference type="SUPFAM" id="SSF53067">
    <property type="entry name" value="Actin-like ATPase domain"/>
    <property type="match status" value="2"/>
</dbReference>
<dbReference type="Gene3D" id="3.30.420.40">
    <property type="match status" value="1"/>
</dbReference>
<organism evidence="9 10">
    <name type="scientific">Drechslerella stenobrocha 248</name>
    <dbReference type="NCBI Taxonomy" id="1043628"/>
    <lineage>
        <taxon>Eukaryota</taxon>
        <taxon>Fungi</taxon>
        <taxon>Dikarya</taxon>
        <taxon>Ascomycota</taxon>
        <taxon>Pezizomycotina</taxon>
        <taxon>Orbiliomycetes</taxon>
        <taxon>Orbiliales</taxon>
        <taxon>Orbiliaceae</taxon>
        <taxon>Drechslerella</taxon>
    </lineage>
</organism>
<dbReference type="GO" id="GO:0006006">
    <property type="term" value="P:glucose metabolic process"/>
    <property type="evidence" value="ECO:0007669"/>
    <property type="project" value="TreeGrafter"/>
</dbReference>
<feature type="domain" description="Hexokinase N-terminal" evidence="7">
    <location>
        <begin position="21"/>
        <end position="221"/>
    </location>
</feature>
<dbReference type="GO" id="GO:0001678">
    <property type="term" value="P:intracellular glucose homeostasis"/>
    <property type="evidence" value="ECO:0007669"/>
    <property type="project" value="InterPro"/>
</dbReference>
<dbReference type="InterPro" id="IPR022673">
    <property type="entry name" value="Hexokinase_C"/>
</dbReference>
<evidence type="ECO:0000256" key="4">
    <source>
        <dbReference type="ARBA" id="ARBA00022777"/>
    </source>
</evidence>
<dbReference type="PROSITE" id="PS51748">
    <property type="entry name" value="HEXOKINASE_2"/>
    <property type="match status" value="1"/>
</dbReference>
<dbReference type="Pfam" id="PF03727">
    <property type="entry name" value="Hexokinase_2"/>
    <property type="match status" value="1"/>
</dbReference>
<evidence type="ECO:0000256" key="5">
    <source>
        <dbReference type="ARBA" id="ARBA00022840"/>
    </source>
</evidence>
<dbReference type="PANTHER" id="PTHR19443">
    <property type="entry name" value="HEXOKINASE"/>
    <property type="match status" value="1"/>
</dbReference>
<evidence type="ECO:0000256" key="3">
    <source>
        <dbReference type="ARBA" id="ARBA00022741"/>
    </source>
</evidence>
<dbReference type="InterPro" id="IPR022672">
    <property type="entry name" value="Hexokinase_N"/>
</dbReference>
<dbReference type="InterPro" id="IPR043129">
    <property type="entry name" value="ATPase_NBD"/>
</dbReference>
<evidence type="ECO:0000259" key="8">
    <source>
        <dbReference type="Pfam" id="PF03727"/>
    </source>
</evidence>
<dbReference type="InterPro" id="IPR001312">
    <property type="entry name" value="Hexokinase"/>
</dbReference>
<dbReference type="GO" id="GO:0019158">
    <property type="term" value="F:mannokinase activity"/>
    <property type="evidence" value="ECO:0007669"/>
    <property type="project" value="TreeGrafter"/>
</dbReference>
<accession>W7HPX0</accession>
<reference evidence="9 10" key="1">
    <citation type="submission" date="2013-05" db="EMBL/GenBank/DDBJ databases">
        <title>Drechslerella stenobrocha genome reveals carnivorous origination and mechanical trapping mechanism of predatory fungi.</title>
        <authorList>
            <person name="Liu X."/>
            <person name="Zhang W."/>
            <person name="Liu K."/>
        </authorList>
    </citation>
    <scope>NUCLEOTIDE SEQUENCE [LARGE SCALE GENOMIC DNA]</scope>
    <source>
        <strain evidence="9 10">248</strain>
    </source>
</reference>